<sequence length="184" mass="20588">MLHMGIPKLVNYRNWKNKFATYVADHSILVIVTIIAITILLVYPMIRMEPTQQASPNPPGEVYDMQADIDDKFPTPLHFASYVLEPKNGDVITADVLREFAGNRDRVINLDKKGELAAGTLDKQQYLFTYFNNDYGLDITGIRSILEPIEASLAMAGTNLADSTDHDIKMAVARIVANPDTRSF</sequence>
<evidence type="ECO:0000313" key="2">
    <source>
        <dbReference type="EMBL" id="SVA71412.1"/>
    </source>
</evidence>
<name>A0A381Y433_9ZZZZ</name>
<dbReference type="EMBL" id="UINC01017276">
    <property type="protein sequence ID" value="SVA71412.1"/>
    <property type="molecule type" value="Genomic_DNA"/>
</dbReference>
<dbReference type="AlphaFoldDB" id="A0A381Y433"/>
<feature type="transmembrane region" description="Helical" evidence="1">
    <location>
        <begin position="20"/>
        <end position="43"/>
    </location>
</feature>
<evidence type="ECO:0000256" key="1">
    <source>
        <dbReference type="SAM" id="Phobius"/>
    </source>
</evidence>
<keyword evidence="1" id="KW-0472">Membrane</keyword>
<reference evidence="2" key="1">
    <citation type="submission" date="2018-05" db="EMBL/GenBank/DDBJ databases">
        <authorList>
            <person name="Lanie J.A."/>
            <person name="Ng W.-L."/>
            <person name="Kazmierczak K.M."/>
            <person name="Andrzejewski T.M."/>
            <person name="Davidsen T.M."/>
            <person name="Wayne K.J."/>
            <person name="Tettelin H."/>
            <person name="Glass J.I."/>
            <person name="Rusch D."/>
            <person name="Podicherti R."/>
            <person name="Tsui H.-C.T."/>
            <person name="Winkler M.E."/>
        </authorList>
    </citation>
    <scope>NUCLEOTIDE SEQUENCE</scope>
</reference>
<keyword evidence="1" id="KW-0812">Transmembrane</keyword>
<accession>A0A381Y433</accession>
<organism evidence="2">
    <name type="scientific">marine metagenome</name>
    <dbReference type="NCBI Taxonomy" id="408172"/>
    <lineage>
        <taxon>unclassified sequences</taxon>
        <taxon>metagenomes</taxon>
        <taxon>ecological metagenomes</taxon>
    </lineage>
</organism>
<feature type="non-terminal residue" evidence="2">
    <location>
        <position position="184"/>
    </location>
</feature>
<gene>
    <name evidence="2" type="ORF">METZ01_LOCUS124266</name>
</gene>
<protein>
    <recommendedName>
        <fullName evidence="3">Membrane transport protein MMPL domain-containing protein</fullName>
    </recommendedName>
</protein>
<keyword evidence="1" id="KW-1133">Transmembrane helix</keyword>
<evidence type="ECO:0008006" key="3">
    <source>
        <dbReference type="Google" id="ProtNLM"/>
    </source>
</evidence>
<proteinExistence type="predicted"/>